<feature type="compositionally biased region" description="Low complexity" evidence="2">
    <location>
        <begin position="1658"/>
        <end position="1680"/>
    </location>
</feature>
<feature type="compositionally biased region" description="Polar residues" evidence="2">
    <location>
        <begin position="1833"/>
        <end position="1872"/>
    </location>
</feature>
<feature type="compositionally biased region" description="Low complexity" evidence="2">
    <location>
        <begin position="744"/>
        <end position="765"/>
    </location>
</feature>
<feature type="compositionally biased region" description="Low complexity" evidence="2">
    <location>
        <begin position="808"/>
        <end position="817"/>
    </location>
</feature>
<feature type="compositionally biased region" description="Low complexity" evidence="2">
    <location>
        <begin position="1200"/>
        <end position="1213"/>
    </location>
</feature>
<feature type="compositionally biased region" description="Acidic residues" evidence="2">
    <location>
        <begin position="1453"/>
        <end position="1462"/>
    </location>
</feature>
<dbReference type="PANTHER" id="PTHR22741">
    <property type="entry name" value="P140CAP/SNIP-RELATED"/>
    <property type="match status" value="1"/>
</dbReference>
<dbReference type="GO" id="GO:0005737">
    <property type="term" value="C:cytoplasm"/>
    <property type="evidence" value="ECO:0007669"/>
    <property type="project" value="TreeGrafter"/>
</dbReference>
<feature type="region of interest" description="Disordered" evidence="2">
    <location>
        <begin position="210"/>
        <end position="257"/>
    </location>
</feature>
<dbReference type="Proteomes" id="UP000694402">
    <property type="component" value="Unassembled WGS sequence"/>
</dbReference>
<feature type="compositionally biased region" description="Polar residues" evidence="2">
    <location>
        <begin position="1897"/>
        <end position="1915"/>
    </location>
</feature>
<feature type="region of interest" description="Disordered" evidence="2">
    <location>
        <begin position="1299"/>
        <end position="1347"/>
    </location>
</feature>
<evidence type="ECO:0000256" key="2">
    <source>
        <dbReference type="SAM" id="MobiDB-lite"/>
    </source>
</evidence>
<feature type="region of interest" description="Disordered" evidence="2">
    <location>
        <begin position="1163"/>
        <end position="1240"/>
    </location>
</feature>
<feature type="compositionally biased region" description="Polar residues" evidence="2">
    <location>
        <begin position="489"/>
        <end position="498"/>
    </location>
</feature>
<accession>A0A8C8EPU0</accession>
<feature type="region of interest" description="Disordered" evidence="2">
    <location>
        <begin position="71"/>
        <end position="95"/>
    </location>
</feature>
<feature type="region of interest" description="Disordered" evidence="2">
    <location>
        <begin position="324"/>
        <end position="343"/>
    </location>
</feature>
<feature type="compositionally biased region" description="Low complexity" evidence="2">
    <location>
        <begin position="993"/>
        <end position="1003"/>
    </location>
</feature>
<feature type="region of interest" description="Disordered" evidence="2">
    <location>
        <begin position="737"/>
        <end position="786"/>
    </location>
</feature>
<reference evidence="3" key="2">
    <citation type="submission" date="2025-09" db="UniProtKB">
        <authorList>
            <consortium name="Ensembl"/>
        </authorList>
    </citation>
    <scope>IDENTIFICATION</scope>
</reference>
<feature type="compositionally biased region" description="Low complexity" evidence="2">
    <location>
        <begin position="1029"/>
        <end position="1040"/>
    </location>
</feature>
<feature type="compositionally biased region" description="Low complexity" evidence="2">
    <location>
        <begin position="834"/>
        <end position="864"/>
    </location>
</feature>
<evidence type="ECO:0000313" key="4">
    <source>
        <dbReference type="Proteomes" id="UP000694402"/>
    </source>
</evidence>
<feature type="compositionally biased region" description="Polar residues" evidence="2">
    <location>
        <begin position="1183"/>
        <end position="1199"/>
    </location>
</feature>
<feature type="coiled-coil region" evidence="1">
    <location>
        <begin position="570"/>
        <end position="597"/>
    </location>
</feature>
<gene>
    <name evidence="3" type="primary">si:ch211-285f17.1</name>
</gene>
<dbReference type="PANTHER" id="PTHR22741:SF11">
    <property type="entry name" value="SICKLE TAIL PROTEIN HOMOLOG"/>
    <property type="match status" value="1"/>
</dbReference>
<feature type="compositionally biased region" description="Low complexity" evidence="2">
    <location>
        <begin position="527"/>
        <end position="540"/>
    </location>
</feature>
<feature type="compositionally biased region" description="Low complexity" evidence="2">
    <location>
        <begin position="1692"/>
        <end position="1706"/>
    </location>
</feature>
<dbReference type="GeneTree" id="ENSGT00940000156098"/>
<feature type="region of interest" description="Disordered" evidence="2">
    <location>
        <begin position="803"/>
        <end position="867"/>
    </location>
</feature>
<feature type="compositionally biased region" description="Basic and acidic residues" evidence="2">
    <location>
        <begin position="1005"/>
        <end position="1015"/>
    </location>
</feature>
<sequence>MQPSDMDKKREAFLEHLKQKYPHHASAIMGHQERLREQSRSPAHGPSSSIVGEQPEHLSLASLESLDTMSEADAPSAFTRGSRSRASLPVVRSTNQTRDRSLGVLYLQYGDETKQIRMPNEITSGDTIRALFVSAFPQQLTMKMLESPSVAVYVKDDMRNMYYELTDVRNITDHSCLKVYHKDPAQAFSHGPRPTNVDTRMHREMMYASRDGQHPPRHPPMGHPPHHPMQGSLSPTTAHSVPPSPSRIPFGPRPGSMPCSATMPRERISNATPPVRSVSPCPSAILERRDVKPDEDMGGKSHSLVRGGEGLYADPYLLHEGRMGHGPAHGGHPPPGDMVDHGSLAGYHRASIRSTGSYSGPSPTEAMEQPSLYRQKSRKYGDSQLPTLGSKTPPPSPHRMAEVRMIDIHGATPPHGSIPLERSSPVRQAFRKEEVVKSRSNMASPVVLDLQGHGPIPPANDPQTRKRMKAMEQQIASLTGLVQHALLKSPNTSGTNDSLSERPMKTSRQASPVHSAPSAGGSPVLAPKSSTPPSESGSTPILPGPTPFQTNLLQCKKNVSDLRLQLHQMRQLQLQNQEALRVQLKRAEQEISLKLAEAMRRLEDPVQRQRVLVEEDRHKYLGLEERVFNQLGELELYVDTLKRETGPAGPHRAVTLKHVEEGAVSLRRVGESLAGLKGEFPALQTRMRAVLRVEVEAVKFLKEEPHKLDSMLKRVKSLTETLSSLRRCATEGLLKGSDPAMCASVKPTPSESSPVTTTTTVNSDPPVEPPASPSALPEPQSSSIRSEVVMPSSPMVIHHVQSAPVHMQQSQQSAALLVQPSPPTTPTHSQGRDSPSSAKGSTGTASASNSNPSSQGGSPAQQKKTPAAHLELATQAPVNNGSSGTGNLLIEEIHTKSKNRAMSIEVAEKEWEERRQNMGQYNGREFERILNEAQANMMKGIPSLDVPSEGDASTAPSAALEEPTPEGTQLSSEKPAIAKPAGPEKLAKSVLEKPATTKPTAAADKVGKVSSEKAIKSPPPPPPRKTFPTSSSGMTTTRSGEVVYTSRKESASGQEEDEAEVPPQAPASQSKPCKVPPETKPKPSTPPPIAASANHEEDEDEGDKIMAELQVFQKCTVKDVGVKSSVLETHPARVEPQIRELRPGALLPLKEKKVIYYVTGQISKEQLPPPAAMEEAPEHRGNPTLSPSQVSNVNANDNSPSQQPQPKPQQLGPPVSPKPLFLNGPSPLSPKQVVTSESLKTSPGVVKGVLENPATTTVNKLQISTVKRIETSVSSIVQESSIPRSKSVVLPAALPEVPPPTTIREAPKAVVSPPEKALSEATDQPRHWYEEVDEEASLSPDLPGEEAPPPPDNIAFMITNSKVQALSCGEYQELVNAKRGIQTVTVCGGPGKREMTNTTPGGKAGSQDNGFNNKKPVIIIFDQPMDIRSAYKRLSTVFECEEELESMLAAERIEEEDEEMEETERSSGGLQVKVKAPSSALSSSSLSRSSSSTSELAELSGDGKPDGKKKFTFKFPKKQLAALSQAIRTGTKTGKKTLQVVVYEDEEESDGTVRQHKEAKRFEIQSRSKPSAAPANKTPKAPAAAVVRREHSDSKGRTDKIRKSTYKTLDSLEQTIKQLETTISEMGPATHHQEKPVRSAASVEPHAGCVLSGENGGLKRSLSLPSKSSLLKVPKPSKASSQRKKTKPQLLPRPAVIPTATVTPVTSQQNATSVASPTSRMPVPLSAKSRQSPGTTTDKAGKQQKLQDSTQRQFRQANGSTKRAGGDHKTTSPTVPTSKIPAFYPSSGKGSTSQSAPNSDATNPLTLSSSSSSPHTTKSSIPSPHAPRHPGSALSTFSHIPSLSNGSSLKLPTPSHTGKALSFSSQTQNGRAPSSSSSSPSPLSPTPLGPGVKSIRTIHTPSFTSYRPQNGSTGKSCIPTATAAKDST</sequence>
<feature type="compositionally biased region" description="Polar residues" evidence="2">
    <location>
        <begin position="1788"/>
        <end position="1801"/>
    </location>
</feature>
<feature type="region of interest" description="Disordered" evidence="2">
    <location>
        <begin position="1"/>
        <end position="55"/>
    </location>
</feature>
<dbReference type="InterPro" id="IPR051825">
    <property type="entry name" value="SRCIN1"/>
</dbReference>
<protein>
    <recommendedName>
        <fullName evidence="5">Sickle tail protein homolog</fullName>
    </recommendedName>
</protein>
<evidence type="ECO:0008006" key="5">
    <source>
        <dbReference type="Google" id="ProtNLM"/>
    </source>
</evidence>
<feature type="region of interest" description="Disordered" evidence="2">
    <location>
        <begin position="1544"/>
        <end position="1606"/>
    </location>
</feature>
<feature type="compositionally biased region" description="Low complexity" evidence="2">
    <location>
        <begin position="773"/>
        <end position="783"/>
    </location>
</feature>
<feature type="compositionally biased region" description="Basic and acidic residues" evidence="2">
    <location>
        <begin position="1"/>
        <end position="18"/>
    </location>
</feature>
<feature type="region of interest" description="Disordered" evidence="2">
    <location>
        <begin position="352"/>
        <end position="398"/>
    </location>
</feature>
<feature type="region of interest" description="Disordered" evidence="2">
    <location>
        <begin position="487"/>
        <end position="549"/>
    </location>
</feature>
<name>A0A8C8EPU0_ONCTS</name>
<feature type="region of interest" description="Disordered" evidence="2">
    <location>
        <begin position="1452"/>
        <end position="1511"/>
    </location>
</feature>
<feature type="compositionally biased region" description="Low complexity" evidence="2">
    <location>
        <begin position="1802"/>
        <end position="1823"/>
    </location>
</feature>
<feature type="compositionally biased region" description="Low complexity" evidence="2">
    <location>
        <begin position="1478"/>
        <end position="1500"/>
    </location>
</feature>
<dbReference type="Ensembl" id="ENSOTST00005019801.2">
    <property type="protein sequence ID" value="ENSOTSP00005018185.2"/>
    <property type="gene ID" value="ENSOTSG00005008917.2"/>
</dbReference>
<evidence type="ECO:0000256" key="1">
    <source>
        <dbReference type="SAM" id="Coils"/>
    </source>
</evidence>
<organism evidence="3 4">
    <name type="scientific">Oncorhynchus tshawytscha</name>
    <name type="common">Chinook salmon</name>
    <name type="synonym">Salmo tshawytscha</name>
    <dbReference type="NCBI Taxonomy" id="74940"/>
    <lineage>
        <taxon>Eukaryota</taxon>
        <taxon>Metazoa</taxon>
        <taxon>Chordata</taxon>
        <taxon>Craniata</taxon>
        <taxon>Vertebrata</taxon>
        <taxon>Euteleostomi</taxon>
        <taxon>Actinopterygii</taxon>
        <taxon>Neopterygii</taxon>
        <taxon>Teleostei</taxon>
        <taxon>Protacanthopterygii</taxon>
        <taxon>Salmoniformes</taxon>
        <taxon>Salmonidae</taxon>
        <taxon>Salmoninae</taxon>
        <taxon>Oncorhynchus</taxon>
    </lineage>
</organism>
<feature type="region of interest" description="Disordered" evidence="2">
    <location>
        <begin position="448"/>
        <end position="471"/>
    </location>
</feature>
<feature type="region of interest" description="Disordered" evidence="2">
    <location>
        <begin position="1619"/>
        <end position="1928"/>
    </location>
</feature>
<feature type="compositionally biased region" description="Basic and acidic residues" evidence="2">
    <location>
        <begin position="1551"/>
        <end position="1566"/>
    </location>
</feature>
<feature type="compositionally biased region" description="Polar residues" evidence="2">
    <location>
        <begin position="1728"/>
        <end position="1761"/>
    </location>
</feature>
<feature type="region of interest" description="Disordered" evidence="2">
    <location>
        <begin position="940"/>
        <end position="1104"/>
    </location>
</feature>
<feature type="compositionally biased region" description="Polar residues" evidence="2">
    <location>
        <begin position="352"/>
        <end position="362"/>
    </location>
</feature>
<feature type="compositionally biased region" description="Low complexity" evidence="2">
    <location>
        <begin position="1569"/>
        <end position="1585"/>
    </location>
</feature>
<dbReference type="Gene3D" id="1.20.58.1540">
    <property type="entry name" value="Actin interacting protein 3, C-terminal domain"/>
    <property type="match status" value="1"/>
</dbReference>
<feature type="compositionally biased region" description="Polar residues" evidence="2">
    <location>
        <begin position="1707"/>
        <end position="1719"/>
    </location>
</feature>
<keyword evidence="4" id="KW-1185">Reference proteome</keyword>
<reference evidence="3" key="1">
    <citation type="submission" date="2025-08" db="UniProtKB">
        <authorList>
            <consortium name="Ensembl"/>
        </authorList>
    </citation>
    <scope>IDENTIFICATION</scope>
</reference>
<feature type="compositionally biased region" description="Basic and acidic residues" evidence="2">
    <location>
        <begin position="1587"/>
        <end position="1602"/>
    </location>
</feature>
<keyword evidence="1" id="KW-0175">Coiled coil</keyword>
<evidence type="ECO:0000313" key="3">
    <source>
        <dbReference type="Ensembl" id="ENSOTSP00005018185.2"/>
    </source>
</evidence>
<proteinExistence type="predicted"/>